<reference evidence="1" key="1">
    <citation type="submission" date="2020-03" db="EMBL/GenBank/DDBJ databases">
        <title>The deep terrestrial virosphere.</title>
        <authorList>
            <person name="Holmfeldt K."/>
            <person name="Nilsson E."/>
            <person name="Simone D."/>
            <person name="Lopez-Fernandez M."/>
            <person name="Wu X."/>
            <person name="de Brujin I."/>
            <person name="Lundin D."/>
            <person name="Andersson A."/>
            <person name="Bertilsson S."/>
            <person name="Dopson M."/>
        </authorList>
    </citation>
    <scope>NUCLEOTIDE SEQUENCE</scope>
    <source>
        <strain evidence="1">MM415A00919</strain>
    </source>
</reference>
<gene>
    <name evidence="1" type="ORF">MM415A00919_0031</name>
</gene>
<sequence length="82" mass="10019">MNALGYILGLYALYWFKKLKLDIKYQKEIEAWLLQTKQEKFSKKLEKQMLEEIDKYMGGKISIEDLMKERFPEPKWIIEDNR</sequence>
<dbReference type="AlphaFoldDB" id="A0A6M3KCC7"/>
<organism evidence="1">
    <name type="scientific">viral metagenome</name>
    <dbReference type="NCBI Taxonomy" id="1070528"/>
    <lineage>
        <taxon>unclassified sequences</taxon>
        <taxon>metagenomes</taxon>
        <taxon>organismal metagenomes</taxon>
    </lineage>
</organism>
<protein>
    <submittedName>
        <fullName evidence="1">Uncharacterized protein</fullName>
    </submittedName>
</protein>
<accession>A0A6M3KCC7</accession>
<evidence type="ECO:0000313" key="1">
    <source>
        <dbReference type="EMBL" id="QJA79334.1"/>
    </source>
</evidence>
<name>A0A6M3KCC7_9ZZZZ</name>
<dbReference type="EMBL" id="MT142376">
    <property type="protein sequence ID" value="QJA79334.1"/>
    <property type="molecule type" value="Genomic_DNA"/>
</dbReference>
<proteinExistence type="predicted"/>